<feature type="repeat" description="PPR" evidence="3">
    <location>
        <begin position="322"/>
        <end position="356"/>
    </location>
</feature>
<dbReference type="KEGG" id="mcha:111019809"/>
<dbReference type="Pfam" id="PF13812">
    <property type="entry name" value="PPR_3"/>
    <property type="match status" value="1"/>
</dbReference>
<evidence type="ECO:0000313" key="4">
    <source>
        <dbReference type="Proteomes" id="UP000504603"/>
    </source>
</evidence>
<evidence type="ECO:0000256" key="3">
    <source>
        <dbReference type="PROSITE-ProRule" id="PRU00708"/>
    </source>
</evidence>
<name>A0A6J1DEN3_MOMCH</name>
<dbReference type="GO" id="GO:0003729">
    <property type="term" value="F:mRNA binding"/>
    <property type="evidence" value="ECO:0007669"/>
    <property type="project" value="TreeGrafter"/>
</dbReference>
<accession>A0A6J1DEN3</accession>
<dbReference type="OrthoDB" id="185373at2759"/>
<dbReference type="InterPro" id="IPR051114">
    <property type="entry name" value="Mito_RNA_Proc_CCM1"/>
</dbReference>
<keyword evidence="2" id="KW-0677">Repeat</keyword>
<dbReference type="GeneID" id="111019809"/>
<reference evidence="5" key="1">
    <citation type="submission" date="2025-08" db="UniProtKB">
        <authorList>
            <consortium name="RefSeq"/>
        </authorList>
    </citation>
    <scope>IDENTIFICATION</scope>
    <source>
        <strain evidence="5">OHB3-1</strain>
    </source>
</reference>
<feature type="repeat" description="PPR" evidence="3">
    <location>
        <begin position="286"/>
        <end position="320"/>
    </location>
</feature>
<organism evidence="4 5">
    <name type="scientific">Momordica charantia</name>
    <name type="common">Bitter gourd</name>
    <name type="synonym">Balsam pear</name>
    <dbReference type="NCBI Taxonomy" id="3673"/>
    <lineage>
        <taxon>Eukaryota</taxon>
        <taxon>Viridiplantae</taxon>
        <taxon>Streptophyta</taxon>
        <taxon>Embryophyta</taxon>
        <taxon>Tracheophyta</taxon>
        <taxon>Spermatophyta</taxon>
        <taxon>Magnoliopsida</taxon>
        <taxon>eudicotyledons</taxon>
        <taxon>Gunneridae</taxon>
        <taxon>Pentapetalae</taxon>
        <taxon>rosids</taxon>
        <taxon>fabids</taxon>
        <taxon>Cucurbitales</taxon>
        <taxon>Cucurbitaceae</taxon>
        <taxon>Momordiceae</taxon>
        <taxon>Momordica</taxon>
    </lineage>
</organism>
<protein>
    <submittedName>
        <fullName evidence="5">Pentatricopeptide repeat-containing protein At1g61870, mitochondrial-like</fullName>
    </submittedName>
</protein>
<proteinExistence type="inferred from homology"/>
<dbReference type="InterPro" id="IPR002885">
    <property type="entry name" value="PPR_rpt"/>
</dbReference>
<dbReference type="PANTHER" id="PTHR47934:SF24">
    <property type="entry name" value="PENTACOTRIPEPTIDE-REPEAT REGION OF PRORP DOMAIN-CONTAINING PROTEIN"/>
    <property type="match status" value="1"/>
</dbReference>
<dbReference type="AlphaFoldDB" id="A0A6J1DEN3"/>
<dbReference type="NCBIfam" id="TIGR00756">
    <property type="entry name" value="PPR"/>
    <property type="match status" value="3"/>
</dbReference>
<dbReference type="PROSITE" id="PS51375">
    <property type="entry name" value="PPR"/>
    <property type="match status" value="3"/>
</dbReference>
<evidence type="ECO:0000256" key="1">
    <source>
        <dbReference type="ARBA" id="ARBA00007626"/>
    </source>
</evidence>
<dbReference type="GO" id="GO:0005739">
    <property type="term" value="C:mitochondrion"/>
    <property type="evidence" value="ECO:0007669"/>
    <property type="project" value="TreeGrafter"/>
</dbReference>
<dbReference type="Pfam" id="PF13041">
    <property type="entry name" value="PPR_2"/>
    <property type="match status" value="1"/>
</dbReference>
<dbReference type="PANTHER" id="PTHR47934">
    <property type="entry name" value="PENTATRICOPEPTIDE REPEAT-CONTAINING PROTEIN PET309, MITOCHONDRIAL"/>
    <property type="match status" value="1"/>
</dbReference>
<dbReference type="Proteomes" id="UP000504603">
    <property type="component" value="Unplaced"/>
</dbReference>
<dbReference type="Gene3D" id="1.25.40.10">
    <property type="entry name" value="Tetratricopeptide repeat domain"/>
    <property type="match status" value="2"/>
</dbReference>
<feature type="repeat" description="PPR" evidence="3">
    <location>
        <begin position="251"/>
        <end position="285"/>
    </location>
</feature>
<dbReference type="GO" id="GO:0006396">
    <property type="term" value="P:RNA processing"/>
    <property type="evidence" value="ECO:0007669"/>
    <property type="project" value="TreeGrafter"/>
</dbReference>
<comment type="similarity">
    <text evidence="1">Belongs to the PPR family. P subfamily.</text>
</comment>
<sequence length="405" mass="45619">MAAALSRTPRCLPLPSKLLSSFTYSTTAPIQPNPDLPFPSFRAAKSAILSESDPDKLAQTFIQSSQLPSFRRHRPIYHLSIRKLARSQRFDLIDAILQTHQKSPSLKPEGFWIRLMMLYSSAGMTDQAMRTLDHVIQNKSCDLSEKSLCAVLSVYLNNSLPEKVHEMFRCIPEKLGVTPTVVSHNLVLKAFVQQNDLQSARNWIEELYKDVKIVPNIDSYNILLGAYLKNGDSVGFDGIVKEISKKGLEFNLATYNYRISRLCKNKECARAKKMLDEMVLKGVKPNSAVYDMIIHGFCNVGDIESATKVLQGMLADGYVSPSSRTYYTLVRSMVKEGEFDSALETCREIIKRRWVPPFEAIDGLFRGLVNMSRVEEAKEVVEKMKKKLKGSALESWGKVEAALPL</sequence>
<dbReference type="InterPro" id="IPR011990">
    <property type="entry name" value="TPR-like_helical_dom_sf"/>
</dbReference>
<dbReference type="GO" id="GO:0007005">
    <property type="term" value="P:mitochondrion organization"/>
    <property type="evidence" value="ECO:0007669"/>
    <property type="project" value="TreeGrafter"/>
</dbReference>
<evidence type="ECO:0000313" key="5">
    <source>
        <dbReference type="RefSeq" id="XP_022151979.1"/>
    </source>
</evidence>
<evidence type="ECO:0000256" key="2">
    <source>
        <dbReference type="ARBA" id="ARBA00022737"/>
    </source>
</evidence>
<dbReference type="Pfam" id="PF01535">
    <property type="entry name" value="PPR"/>
    <property type="match status" value="2"/>
</dbReference>
<gene>
    <name evidence="5" type="primary">LOC111019809</name>
</gene>
<keyword evidence="4" id="KW-1185">Reference proteome</keyword>
<dbReference type="RefSeq" id="XP_022151979.1">
    <property type="nucleotide sequence ID" value="XM_022296287.1"/>
</dbReference>